<feature type="domain" description="Helicase C-terminal" evidence="3">
    <location>
        <begin position="314"/>
        <end position="470"/>
    </location>
</feature>
<dbReference type="Pfam" id="PF00176">
    <property type="entry name" value="SNF2-rel_dom"/>
    <property type="match status" value="1"/>
</dbReference>
<dbReference type="GO" id="GO:0005524">
    <property type="term" value="F:ATP binding"/>
    <property type="evidence" value="ECO:0007669"/>
    <property type="project" value="InterPro"/>
</dbReference>
<proteinExistence type="predicted"/>
<evidence type="ECO:0000256" key="1">
    <source>
        <dbReference type="ARBA" id="ARBA00022801"/>
    </source>
</evidence>
<evidence type="ECO:0000313" key="5">
    <source>
        <dbReference type="Proteomes" id="UP000261023"/>
    </source>
</evidence>
<protein>
    <submittedName>
        <fullName evidence="4">DEAD/DEAH box helicase</fullName>
    </submittedName>
</protein>
<reference evidence="4 5" key="1">
    <citation type="submission" date="2018-08" db="EMBL/GenBank/DDBJ databases">
        <title>A genome reference for cultivated species of the human gut microbiota.</title>
        <authorList>
            <person name="Zou Y."/>
            <person name="Xue W."/>
            <person name="Luo G."/>
        </authorList>
    </citation>
    <scope>NUCLEOTIDE SEQUENCE [LARGE SCALE GENOMIC DNA]</scope>
    <source>
        <strain evidence="4 5">AF19-13AC</strain>
    </source>
</reference>
<dbReference type="SMART" id="SM00490">
    <property type="entry name" value="HELICc"/>
    <property type="match status" value="1"/>
</dbReference>
<dbReference type="SMART" id="SM00487">
    <property type="entry name" value="DEXDc"/>
    <property type="match status" value="1"/>
</dbReference>
<dbReference type="InterPro" id="IPR001650">
    <property type="entry name" value="Helicase_C-like"/>
</dbReference>
<keyword evidence="4" id="KW-0547">Nucleotide-binding</keyword>
<keyword evidence="4" id="KW-0347">Helicase</keyword>
<dbReference type="Pfam" id="PF00271">
    <property type="entry name" value="Helicase_C"/>
    <property type="match status" value="1"/>
</dbReference>
<sequence>MPLKVNPYEHQIKAFEFVCGLFGIFSSSYYSRGAALLMEMGCGKTITSIAISGCLYQSGKINKILIVAPVSILDVWEEEYNKFANFPYTLTLLKGSCSEKAEMLQEISDEGLQIVVVNYESAWRIERELLIFNADLIIADEGHKIKSPQASASKCMHSLGDRARYKLLLTGTLITNNETDVFSQYRFVNSDLFGTSFYAFKNNYFDMLGYGNHTPVLRKCMRDNFLKKLHSIAYRVTKTECLDLPKITEVVRIIKLESKTMKLYSNLEKELYTQIVGSEVSAVNILTKNLRLSQITGGHFTDAEGNDNVVSTAKLEAFSEIVDSALLEGKKLVVMARFIPELNDIQKLLDEKGVEYSVVRGGIKNRGEEIRRFQENEACKVFVGQIAASGLGITLTSASMMVFYSIDYSMSNFEQAKARIHRVSQKENCIYIYLVAKNTVDCKAFRSLCRKADLAELLIDDYRKSHNSLGELYNIL</sequence>
<dbReference type="OrthoDB" id="9760715at2"/>
<dbReference type="InterPro" id="IPR038718">
    <property type="entry name" value="SNF2-like_sf"/>
</dbReference>
<organism evidence="4 5">
    <name type="scientific">Hungatella hathewayi</name>
    <dbReference type="NCBI Taxonomy" id="154046"/>
    <lineage>
        <taxon>Bacteria</taxon>
        <taxon>Bacillati</taxon>
        <taxon>Bacillota</taxon>
        <taxon>Clostridia</taxon>
        <taxon>Lachnospirales</taxon>
        <taxon>Lachnospiraceae</taxon>
        <taxon>Hungatella</taxon>
    </lineage>
</organism>
<evidence type="ECO:0000259" key="2">
    <source>
        <dbReference type="PROSITE" id="PS51192"/>
    </source>
</evidence>
<dbReference type="PANTHER" id="PTHR45629">
    <property type="entry name" value="SNF2/RAD54 FAMILY MEMBER"/>
    <property type="match status" value="1"/>
</dbReference>
<dbReference type="Gene3D" id="3.40.50.300">
    <property type="entry name" value="P-loop containing nucleotide triphosphate hydrolases"/>
    <property type="match status" value="1"/>
</dbReference>
<keyword evidence="1" id="KW-0378">Hydrolase</keyword>
<evidence type="ECO:0000313" key="4">
    <source>
        <dbReference type="EMBL" id="RGD72682.1"/>
    </source>
</evidence>
<evidence type="ECO:0000259" key="3">
    <source>
        <dbReference type="PROSITE" id="PS51194"/>
    </source>
</evidence>
<keyword evidence="4" id="KW-0067">ATP-binding</keyword>
<dbReference type="SUPFAM" id="SSF52540">
    <property type="entry name" value="P-loop containing nucleoside triphosphate hydrolases"/>
    <property type="match status" value="2"/>
</dbReference>
<dbReference type="Proteomes" id="UP000261023">
    <property type="component" value="Unassembled WGS sequence"/>
</dbReference>
<dbReference type="AlphaFoldDB" id="A0A3E3DTU3"/>
<dbReference type="InterPro" id="IPR050496">
    <property type="entry name" value="SNF2_RAD54_helicase_repair"/>
</dbReference>
<dbReference type="InterPro" id="IPR000330">
    <property type="entry name" value="SNF2_N"/>
</dbReference>
<dbReference type="Gene3D" id="3.40.50.10810">
    <property type="entry name" value="Tandem AAA-ATPase domain"/>
    <property type="match status" value="1"/>
</dbReference>
<dbReference type="CDD" id="cd18793">
    <property type="entry name" value="SF2_C_SNF"/>
    <property type="match status" value="1"/>
</dbReference>
<dbReference type="PROSITE" id="PS51192">
    <property type="entry name" value="HELICASE_ATP_BIND_1"/>
    <property type="match status" value="1"/>
</dbReference>
<dbReference type="InterPro" id="IPR049730">
    <property type="entry name" value="SNF2/RAD54-like_C"/>
</dbReference>
<dbReference type="GO" id="GO:0016787">
    <property type="term" value="F:hydrolase activity"/>
    <property type="evidence" value="ECO:0007669"/>
    <property type="project" value="UniProtKB-KW"/>
</dbReference>
<dbReference type="GO" id="GO:0004386">
    <property type="term" value="F:helicase activity"/>
    <property type="evidence" value="ECO:0007669"/>
    <property type="project" value="UniProtKB-KW"/>
</dbReference>
<comment type="caution">
    <text evidence="4">The sequence shown here is derived from an EMBL/GenBank/DDBJ whole genome shotgun (WGS) entry which is preliminary data.</text>
</comment>
<accession>A0A3E3DTU3</accession>
<gene>
    <name evidence="4" type="ORF">DWX31_01120</name>
</gene>
<feature type="domain" description="Helicase ATP-binding" evidence="2">
    <location>
        <begin position="25"/>
        <end position="191"/>
    </location>
</feature>
<dbReference type="EMBL" id="QTJW01000001">
    <property type="protein sequence ID" value="RGD72682.1"/>
    <property type="molecule type" value="Genomic_DNA"/>
</dbReference>
<dbReference type="InterPro" id="IPR014001">
    <property type="entry name" value="Helicase_ATP-bd"/>
</dbReference>
<name>A0A3E3DTU3_9FIRM</name>
<dbReference type="PANTHER" id="PTHR45629:SF7">
    <property type="entry name" value="DNA EXCISION REPAIR PROTEIN ERCC-6-RELATED"/>
    <property type="match status" value="1"/>
</dbReference>
<dbReference type="InterPro" id="IPR027417">
    <property type="entry name" value="P-loop_NTPase"/>
</dbReference>
<dbReference type="PROSITE" id="PS51194">
    <property type="entry name" value="HELICASE_CTER"/>
    <property type="match status" value="1"/>
</dbReference>